<reference evidence="2 3" key="1">
    <citation type="submission" date="2016-02" db="EMBL/GenBank/DDBJ databases">
        <title>Genome sequence of Halalkalicoccus paucihalophilus DSM 24557.</title>
        <authorList>
            <person name="Poehlein A."/>
            <person name="Daniel R."/>
        </authorList>
    </citation>
    <scope>NUCLEOTIDE SEQUENCE [LARGE SCALE GENOMIC DNA]</scope>
    <source>
        <strain evidence="2 3">DSM 24557</strain>
    </source>
</reference>
<evidence type="ECO:0000256" key="1">
    <source>
        <dbReference type="SAM" id="Phobius"/>
    </source>
</evidence>
<keyword evidence="3" id="KW-1185">Reference proteome</keyword>
<accession>A0A151ACS4</accession>
<evidence type="ECO:0000313" key="2">
    <source>
        <dbReference type="EMBL" id="KYH25491.1"/>
    </source>
</evidence>
<comment type="caution">
    <text evidence="2">The sequence shown here is derived from an EMBL/GenBank/DDBJ whole genome shotgun (WGS) entry which is preliminary data.</text>
</comment>
<sequence length="69" mass="7407">MERLGAAAGGLAFAVLILGGFVAIRLLTRLFYSVVLLVETLSIAAFALLIGYVVYRILLGSSDNPRRSH</sequence>
<gene>
    <name evidence="2" type="ORF">HAPAU_21630</name>
</gene>
<proteinExistence type="predicted"/>
<dbReference type="EMBL" id="LTAZ01000005">
    <property type="protein sequence ID" value="KYH25491.1"/>
    <property type="molecule type" value="Genomic_DNA"/>
</dbReference>
<keyword evidence="1" id="KW-1133">Transmembrane helix</keyword>
<dbReference type="Proteomes" id="UP000075321">
    <property type="component" value="Unassembled WGS sequence"/>
</dbReference>
<feature type="transmembrane region" description="Helical" evidence="1">
    <location>
        <begin position="6"/>
        <end position="27"/>
    </location>
</feature>
<dbReference type="RefSeq" id="WP_066382340.1">
    <property type="nucleotide sequence ID" value="NZ_LTAZ01000005.1"/>
</dbReference>
<feature type="transmembrane region" description="Helical" evidence="1">
    <location>
        <begin position="34"/>
        <end position="55"/>
    </location>
</feature>
<dbReference type="PATRIC" id="fig|1008153.3.peg.2203"/>
<dbReference type="OrthoDB" id="197017at2157"/>
<keyword evidence="1" id="KW-0472">Membrane</keyword>
<evidence type="ECO:0000313" key="3">
    <source>
        <dbReference type="Proteomes" id="UP000075321"/>
    </source>
</evidence>
<name>A0A151ACS4_9EURY</name>
<keyword evidence="1" id="KW-0812">Transmembrane</keyword>
<protein>
    <submittedName>
        <fullName evidence="2">Uncharacterized protein</fullName>
    </submittedName>
</protein>
<organism evidence="2 3">
    <name type="scientific">Halalkalicoccus paucihalophilus</name>
    <dbReference type="NCBI Taxonomy" id="1008153"/>
    <lineage>
        <taxon>Archaea</taxon>
        <taxon>Methanobacteriati</taxon>
        <taxon>Methanobacteriota</taxon>
        <taxon>Stenosarchaea group</taxon>
        <taxon>Halobacteria</taxon>
        <taxon>Halobacteriales</taxon>
        <taxon>Halococcaceae</taxon>
        <taxon>Halalkalicoccus</taxon>
    </lineage>
</organism>
<dbReference type="AlphaFoldDB" id="A0A151ACS4"/>